<dbReference type="EMBL" id="JALJOU010000057">
    <property type="protein sequence ID" value="KAK9827619.1"/>
    <property type="molecule type" value="Genomic_DNA"/>
</dbReference>
<evidence type="ECO:0000256" key="5">
    <source>
        <dbReference type="ARBA" id="ARBA00022694"/>
    </source>
</evidence>
<dbReference type="AlphaFoldDB" id="A0AAW1R1Y5"/>
<dbReference type="InterPro" id="IPR033671">
    <property type="entry name" value="TrmH"/>
</dbReference>
<dbReference type="GO" id="GO:0000049">
    <property type="term" value="F:tRNA binding"/>
    <property type="evidence" value="ECO:0007669"/>
    <property type="project" value="UniProtKB-KW"/>
</dbReference>
<organism evidence="8 9">
    <name type="scientific">Elliptochloris bilobata</name>
    <dbReference type="NCBI Taxonomy" id="381761"/>
    <lineage>
        <taxon>Eukaryota</taxon>
        <taxon>Viridiplantae</taxon>
        <taxon>Chlorophyta</taxon>
        <taxon>core chlorophytes</taxon>
        <taxon>Trebouxiophyceae</taxon>
        <taxon>Trebouxiophyceae incertae sedis</taxon>
        <taxon>Elliptochloris clade</taxon>
        <taxon>Elliptochloris</taxon>
    </lineage>
</organism>
<evidence type="ECO:0000313" key="9">
    <source>
        <dbReference type="Proteomes" id="UP001445335"/>
    </source>
</evidence>
<dbReference type="Pfam" id="PF00588">
    <property type="entry name" value="SpoU_methylase"/>
    <property type="match status" value="1"/>
</dbReference>
<keyword evidence="4" id="KW-0949">S-adenosyl-L-methionine</keyword>
<dbReference type="GO" id="GO:0008173">
    <property type="term" value="F:RNA methyltransferase activity"/>
    <property type="evidence" value="ECO:0007669"/>
    <property type="project" value="InterPro"/>
</dbReference>
<evidence type="ECO:0000313" key="8">
    <source>
        <dbReference type="EMBL" id="KAK9827619.1"/>
    </source>
</evidence>
<evidence type="ECO:0000256" key="6">
    <source>
        <dbReference type="ARBA" id="ARBA00022884"/>
    </source>
</evidence>
<dbReference type="PANTHER" id="PTHR43453:SF1">
    <property type="entry name" value="TRNA_RRNA METHYLTRANSFERASE SPOU TYPE DOMAIN-CONTAINING PROTEIN"/>
    <property type="match status" value="1"/>
</dbReference>
<keyword evidence="2" id="KW-0489">Methyltransferase</keyword>
<keyword evidence="9" id="KW-1185">Reference proteome</keyword>
<protein>
    <recommendedName>
        <fullName evidence="7">tRNA/rRNA methyltransferase SpoU type domain-containing protein</fullName>
    </recommendedName>
</protein>
<feature type="domain" description="tRNA/rRNA methyltransferase SpoU type" evidence="7">
    <location>
        <begin position="85"/>
        <end position="223"/>
    </location>
</feature>
<evidence type="ECO:0000256" key="4">
    <source>
        <dbReference type="ARBA" id="ARBA00022691"/>
    </source>
</evidence>
<dbReference type="InterPro" id="IPR029028">
    <property type="entry name" value="Alpha/beta_knot_MTases"/>
</dbReference>
<evidence type="ECO:0000256" key="2">
    <source>
        <dbReference type="ARBA" id="ARBA00022603"/>
    </source>
</evidence>
<comment type="caution">
    <text evidence="8">The sequence shown here is derived from an EMBL/GenBank/DDBJ whole genome shotgun (WGS) entry which is preliminary data.</text>
</comment>
<keyword evidence="6" id="KW-0694">RNA-binding</keyword>
<dbReference type="InterPro" id="IPR029026">
    <property type="entry name" value="tRNA_m1G_MTases_N"/>
</dbReference>
<evidence type="ECO:0000256" key="3">
    <source>
        <dbReference type="ARBA" id="ARBA00022679"/>
    </source>
</evidence>
<keyword evidence="1" id="KW-0820">tRNA-binding</keyword>
<reference evidence="8 9" key="1">
    <citation type="journal article" date="2024" name="Nat. Commun.">
        <title>Phylogenomics reveals the evolutionary origins of lichenization in chlorophyte algae.</title>
        <authorList>
            <person name="Puginier C."/>
            <person name="Libourel C."/>
            <person name="Otte J."/>
            <person name="Skaloud P."/>
            <person name="Haon M."/>
            <person name="Grisel S."/>
            <person name="Petersen M."/>
            <person name="Berrin J.G."/>
            <person name="Delaux P.M."/>
            <person name="Dal Grande F."/>
            <person name="Keller J."/>
        </authorList>
    </citation>
    <scope>NUCLEOTIDE SEQUENCE [LARGE SCALE GENOMIC DNA]</scope>
    <source>
        <strain evidence="8 9">SAG 245.80</strain>
    </source>
</reference>
<dbReference type="GO" id="GO:0002938">
    <property type="term" value="P:tRNA guanine ribose methylation"/>
    <property type="evidence" value="ECO:0007669"/>
    <property type="project" value="TreeGrafter"/>
</dbReference>
<accession>A0AAW1R1Y5</accession>
<dbReference type="PANTHER" id="PTHR43453">
    <property type="entry name" value="RRNA METHYLASE-LIKE"/>
    <property type="match status" value="1"/>
</dbReference>
<gene>
    <name evidence="8" type="ORF">WJX81_007118</name>
</gene>
<keyword evidence="5" id="KW-0819">tRNA processing</keyword>
<keyword evidence="3" id="KW-0808">Transferase</keyword>
<name>A0AAW1R1Y5_9CHLO</name>
<dbReference type="SUPFAM" id="SSF75217">
    <property type="entry name" value="alpha/beta knot"/>
    <property type="match status" value="1"/>
</dbReference>
<dbReference type="CDD" id="cd18092">
    <property type="entry name" value="SpoU-like_TrmH"/>
    <property type="match status" value="1"/>
</dbReference>
<dbReference type="Gene3D" id="3.40.1280.10">
    <property type="match status" value="1"/>
</dbReference>
<evidence type="ECO:0000259" key="7">
    <source>
        <dbReference type="Pfam" id="PF00588"/>
    </source>
</evidence>
<dbReference type="Proteomes" id="UP001445335">
    <property type="component" value="Unassembled WGS sequence"/>
</dbReference>
<dbReference type="InterPro" id="IPR001537">
    <property type="entry name" value="SpoU_MeTrfase"/>
</dbReference>
<sequence>MLAFKGALCAGGIKYAAIRKSPDALSATPSRFPFEDRFEHRGKDLVPANITSEELIEFLQPLVTPARAQRIRQVTSARTFLTIPVMEGLWDRGNLGALCRLCDGLGIGALHSINTQHTRFKRARGRTSLGAEKWLDTPLHAGTWAAVDVLRAGGYRIVAAQPPGPRAVPASEVDWSQPIAVFFGNEREGLSGEAAALADFHVTVPMAASFTDSFNVAQAAAILSEDEQRVLIALMMLRSVY</sequence>
<evidence type="ECO:0000256" key="1">
    <source>
        <dbReference type="ARBA" id="ARBA00022555"/>
    </source>
</evidence>
<proteinExistence type="predicted"/>